<reference evidence="1 2" key="1">
    <citation type="submission" date="2013-08" db="EMBL/GenBank/DDBJ databases">
        <authorList>
            <person name="Weinstock G."/>
            <person name="Sodergren E."/>
            <person name="Wylie T."/>
            <person name="Fulton L."/>
            <person name="Fulton R."/>
            <person name="Fronick C."/>
            <person name="O'Laughlin M."/>
            <person name="Godfrey J."/>
            <person name="Miner T."/>
            <person name="Herter B."/>
            <person name="Appelbaum E."/>
            <person name="Cordes M."/>
            <person name="Lek S."/>
            <person name="Wollam A."/>
            <person name="Pepin K.H."/>
            <person name="Palsikar V.B."/>
            <person name="Mitreva M."/>
            <person name="Wilson R.K."/>
        </authorList>
    </citation>
    <scope>NUCLEOTIDE SEQUENCE [LARGE SCALE GENOMIC DNA]</scope>
    <source>
        <strain evidence="1 2">ATCC 15930</strain>
    </source>
</reference>
<proteinExistence type="predicted"/>
<name>A0A069QHB2_HOYLO</name>
<organism evidence="1 2">
    <name type="scientific">Hoylesella loescheii DSM 19665 = JCM 12249 = ATCC 15930</name>
    <dbReference type="NCBI Taxonomy" id="1122985"/>
    <lineage>
        <taxon>Bacteria</taxon>
        <taxon>Pseudomonadati</taxon>
        <taxon>Bacteroidota</taxon>
        <taxon>Bacteroidia</taxon>
        <taxon>Bacteroidales</taxon>
        <taxon>Prevotellaceae</taxon>
        <taxon>Hoylesella</taxon>
    </lineage>
</organism>
<gene>
    <name evidence="1" type="ORF">HMPREF1991_01760</name>
</gene>
<evidence type="ECO:0000313" key="1">
    <source>
        <dbReference type="EMBL" id="KDR52135.1"/>
    </source>
</evidence>
<dbReference type="HOGENOM" id="CLU_2452132_0_0_10"/>
<sequence>MPNITYTEAFAYLYRCIYTPLALWFINLRAGTSILECCSTSSGTLFHHKWNRVPSYMEHCYTLAITWQVLKKHTTRAYFTFSKFRSCRF</sequence>
<dbReference type="EMBL" id="JNGW01000076">
    <property type="protein sequence ID" value="KDR52135.1"/>
    <property type="molecule type" value="Genomic_DNA"/>
</dbReference>
<dbReference type="PATRIC" id="fig|1122985.7.peg.1832"/>
<protein>
    <submittedName>
        <fullName evidence="1">Uncharacterized protein</fullName>
    </submittedName>
</protein>
<dbReference type="AlphaFoldDB" id="A0A069QHB2"/>
<accession>A0A069QHB2</accession>
<dbReference type="Proteomes" id="UP000027442">
    <property type="component" value="Unassembled WGS sequence"/>
</dbReference>
<evidence type="ECO:0000313" key="2">
    <source>
        <dbReference type="Proteomes" id="UP000027442"/>
    </source>
</evidence>
<comment type="caution">
    <text evidence="1">The sequence shown here is derived from an EMBL/GenBank/DDBJ whole genome shotgun (WGS) entry which is preliminary data.</text>
</comment>
<keyword evidence="2" id="KW-1185">Reference proteome</keyword>